<evidence type="ECO:0000259" key="2">
    <source>
        <dbReference type="PROSITE" id="PS50041"/>
    </source>
</evidence>
<feature type="domain" description="C-type lectin" evidence="2">
    <location>
        <begin position="69"/>
        <end position="190"/>
    </location>
</feature>
<gene>
    <name evidence="3" type="primary">Dgri\GH11789</name>
    <name evidence="3" type="ORF">Dgri_GH11789</name>
</gene>
<dbReference type="Pfam" id="PF00059">
    <property type="entry name" value="Lectin_C"/>
    <property type="match status" value="1"/>
</dbReference>
<dbReference type="SUPFAM" id="SSF56436">
    <property type="entry name" value="C-type lectin-like"/>
    <property type="match status" value="1"/>
</dbReference>
<dbReference type="SMART" id="SM00034">
    <property type="entry name" value="CLECT"/>
    <property type="match status" value="1"/>
</dbReference>
<dbReference type="Gene3D" id="3.10.100.10">
    <property type="entry name" value="Mannose-Binding Protein A, subunit A"/>
    <property type="match status" value="1"/>
</dbReference>
<reference evidence="3 4" key="1">
    <citation type="journal article" date="2007" name="Nature">
        <title>Evolution of genes and genomes on the Drosophila phylogeny.</title>
        <authorList>
            <consortium name="Drosophila 12 Genomes Consortium"/>
            <person name="Clark A.G."/>
            <person name="Eisen M.B."/>
            <person name="Smith D.R."/>
            <person name="Bergman C.M."/>
            <person name="Oliver B."/>
            <person name="Markow T.A."/>
            <person name="Kaufman T.C."/>
            <person name="Kellis M."/>
            <person name="Gelbart W."/>
            <person name="Iyer V.N."/>
            <person name="Pollard D.A."/>
            <person name="Sackton T.B."/>
            <person name="Larracuente A.M."/>
            <person name="Singh N.D."/>
            <person name="Abad J.P."/>
            <person name="Abt D.N."/>
            <person name="Adryan B."/>
            <person name="Aguade M."/>
            <person name="Akashi H."/>
            <person name="Anderson W.W."/>
            <person name="Aquadro C.F."/>
            <person name="Ardell D.H."/>
            <person name="Arguello R."/>
            <person name="Artieri C.G."/>
            <person name="Barbash D.A."/>
            <person name="Barker D."/>
            <person name="Barsanti P."/>
            <person name="Batterham P."/>
            <person name="Batzoglou S."/>
            <person name="Begun D."/>
            <person name="Bhutkar A."/>
            <person name="Blanco E."/>
            <person name="Bosak S.A."/>
            <person name="Bradley R.K."/>
            <person name="Brand A.D."/>
            <person name="Brent M.R."/>
            <person name="Brooks A.N."/>
            <person name="Brown R.H."/>
            <person name="Butlin R.K."/>
            <person name="Caggese C."/>
            <person name="Calvi B.R."/>
            <person name="Bernardo de Carvalho A."/>
            <person name="Caspi A."/>
            <person name="Castrezana S."/>
            <person name="Celniker S.E."/>
            <person name="Chang J.L."/>
            <person name="Chapple C."/>
            <person name="Chatterji S."/>
            <person name="Chinwalla A."/>
            <person name="Civetta A."/>
            <person name="Clifton S.W."/>
            <person name="Comeron J.M."/>
            <person name="Costello J.C."/>
            <person name="Coyne J.A."/>
            <person name="Daub J."/>
            <person name="David R.G."/>
            <person name="Delcher A.L."/>
            <person name="Delehaunty K."/>
            <person name="Do C.B."/>
            <person name="Ebling H."/>
            <person name="Edwards K."/>
            <person name="Eickbush T."/>
            <person name="Evans J.D."/>
            <person name="Filipski A."/>
            <person name="Findeiss S."/>
            <person name="Freyhult E."/>
            <person name="Fulton L."/>
            <person name="Fulton R."/>
            <person name="Garcia A.C."/>
            <person name="Gardiner A."/>
            <person name="Garfield D.A."/>
            <person name="Garvin B.E."/>
            <person name="Gibson G."/>
            <person name="Gilbert D."/>
            <person name="Gnerre S."/>
            <person name="Godfrey J."/>
            <person name="Good R."/>
            <person name="Gotea V."/>
            <person name="Gravely B."/>
            <person name="Greenberg A.J."/>
            <person name="Griffiths-Jones S."/>
            <person name="Gross S."/>
            <person name="Guigo R."/>
            <person name="Gustafson E.A."/>
            <person name="Haerty W."/>
            <person name="Hahn M.W."/>
            <person name="Halligan D.L."/>
            <person name="Halpern A.L."/>
            <person name="Halter G.M."/>
            <person name="Han M.V."/>
            <person name="Heger A."/>
            <person name="Hillier L."/>
            <person name="Hinrichs A.S."/>
            <person name="Holmes I."/>
            <person name="Hoskins R.A."/>
            <person name="Hubisz M.J."/>
            <person name="Hultmark D."/>
            <person name="Huntley M.A."/>
            <person name="Jaffe D.B."/>
            <person name="Jagadeeshan S."/>
            <person name="Jeck W.R."/>
            <person name="Johnson J."/>
            <person name="Jones C.D."/>
            <person name="Jordan W.C."/>
            <person name="Karpen G.H."/>
            <person name="Kataoka E."/>
            <person name="Keightley P.D."/>
            <person name="Kheradpour P."/>
            <person name="Kirkness E.F."/>
            <person name="Koerich L.B."/>
            <person name="Kristiansen K."/>
            <person name="Kudrna D."/>
            <person name="Kulathinal R.J."/>
            <person name="Kumar S."/>
            <person name="Kwok R."/>
            <person name="Lander E."/>
            <person name="Langley C.H."/>
            <person name="Lapoint R."/>
            <person name="Lazzaro B.P."/>
            <person name="Lee S.J."/>
            <person name="Levesque L."/>
            <person name="Li R."/>
            <person name="Lin C.F."/>
            <person name="Lin M.F."/>
            <person name="Lindblad-Toh K."/>
            <person name="Llopart A."/>
            <person name="Long M."/>
            <person name="Low L."/>
            <person name="Lozovsky E."/>
            <person name="Lu J."/>
            <person name="Luo M."/>
            <person name="Machado C.A."/>
            <person name="Makalowski W."/>
            <person name="Marzo M."/>
            <person name="Matsuda M."/>
            <person name="Matzkin L."/>
            <person name="McAllister B."/>
            <person name="McBride C.S."/>
            <person name="McKernan B."/>
            <person name="McKernan K."/>
            <person name="Mendez-Lago M."/>
            <person name="Minx P."/>
            <person name="Mollenhauer M.U."/>
            <person name="Montooth K."/>
            <person name="Mount S.M."/>
            <person name="Mu X."/>
            <person name="Myers E."/>
            <person name="Negre B."/>
            <person name="Newfeld S."/>
            <person name="Nielsen R."/>
            <person name="Noor M.A."/>
            <person name="O'Grady P."/>
            <person name="Pachter L."/>
            <person name="Papaceit M."/>
            <person name="Parisi M.J."/>
            <person name="Parisi M."/>
            <person name="Parts L."/>
            <person name="Pedersen J.S."/>
            <person name="Pesole G."/>
            <person name="Phillippy A.M."/>
            <person name="Ponting C.P."/>
            <person name="Pop M."/>
            <person name="Porcelli D."/>
            <person name="Powell J.R."/>
            <person name="Prohaska S."/>
            <person name="Pruitt K."/>
            <person name="Puig M."/>
            <person name="Quesneville H."/>
            <person name="Ram K.R."/>
            <person name="Rand D."/>
            <person name="Rasmussen M.D."/>
            <person name="Reed L.K."/>
            <person name="Reenan R."/>
            <person name="Reily A."/>
            <person name="Remington K.A."/>
            <person name="Rieger T.T."/>
            <person name="Ritchie M.G."/>
            <person name="Robin C."/>
            <person name="Rogers Y.H."/>
            <person name="Rohde C."/>
            <person name="Rozas J."/>
            <person name="Rubenfield M.J."/>
            <person name="Ruiz A."/>
            <person name="Russo S."/>
            <person name="Salzberg S.L."/>
            <person name="Sanchez-Gracia A."/>
            <person name="Saranga D.J."/>
            <person name="Sato H."/>
            <person name="Schaeffer S.W."/>
            <person name="Schatz M.C."/>
            <person name="Schlenke T."/>
            <person name="Schwartz R."/>
            <person name="Segarra C."/>
            <person name="Singh R.S."/>
            <person name="Sirot L."/>
            <person name="Sirota M."/>
            <person name="Sisneros N.B."/>
            <person name="Smith C.D."/>
            <person name="Smith T.F."/>
            <person name="Spieth J."/>
            <person name="Stage D.E."/>
            <person name="Stark A."/>
            <person name="Stephan W."/>
            <person name="Strausberg R.L."/>
            <person name="Strempel S."/>
            <person name="Sturgill D."/>
            <person name="Sutton G."/>
            <person name="Sutton G.G."/>
            <person name="Tao W."/>
            <person name="Teichmann S."/>
            <person name="Tobari Y.N."/>
            <person name="Tomimura Y."/>
            <person name="Tsolas J.M."/>
            <person name="Valente V.L."/>
            <person name="Venter E."/>
            <person name="Venter J.C."/>
            <person name="Vicario S."/>
            <person name="Vieira F.G."/>
            <person name="Vilella A.J."/>
            <person name="Villasante A."/>
            <person name="Walenz B."/>
            <person name="Wang J."/>
            <person name="Wasserman M."/>
            <person name="Watts T."/>
            <person name="Wilson D."/>
            <person name="Wilson R.K."/>
            <person name="Wing R.A."/>
            <person name="Wolfner M.F."/>
            <person name="Wong A."/>
            <person name="Wong G.K."/>
            <person name="Wu C.I."/>
            <person name="Wu G."/>
            <person name="Yamamoto D."/>
            <person name="Yang H.P."/>
            <person name="Yang S.P."/>
            <person name="Yorke J.A."/>
            <person name="Yoshida K."/>
            <person name="Zdobnov E."/>
            <person name="Zhang P."/>
            <person name="Zhang Y."/>
            <person name="Zimin A.V."/>
            <person name="Baldwin J."/>
            <person name="Abdouelleil A."/>
            <person name="Abdulkadir J."/>
            <person name="Abebe A."/>
            <person name="Abera B."/>
            <person name="Abreu J."/>
            <person name="Acer S.C."/>
            <person name="Aftuck L."/>
            <person name="Alexander A."/>
            <person name="An P."/>
            <person name="Anderson E."/>
            <person name="Anderson S."/>
            <person name="Arachi H."/>
            <person name="Azer M."/>
            <person name="Bachantsang P."/>
            <person name="Barry A."/>
            <person name="Bayul T."/>
            <person name="Berlin A."/>
            <person name="Bessette D."/>
            <person name="Bloom T."/>
            <person name="Blye J."/>
            <person name="Boguslavskiy L."/>
            <person name="Bonnet C."/>
            <person name="Boukhgalter B."/>
            <person name="Bourzgui I."/>
            <person name="Brown A."/>
            <person name="Cahill P."/>
            <person name="Channer S."/>
            <person name="Cheshatsang Y."/>
            <person name="Chuda L."/>
            <person name="Citroen M."/>
            <person name="Collymore A."/>
            <person name="Cooke P."/>
            <person name="Costello M."/>
            <person name="D'Aco K."/>
            <person name="Daza R."/>
            <person name="De Haan G."/>
            <person name="DeGray S."/>
            <person name="DeMaso C."/>
            <person name="Dhargay N."/>
            <person name="Dooley K."/>
            <person name="Dooley E."/>
            <person name="Doricent M."/>
            <person name="Dorje P."/>
            <person name="Dorjee K."/>
            <person name="Dupes A."/>
            <person name="Elong R."/>
            <person name="Falk J."/>
            <person name="Farina A."/>
            <person name="Faro S."/>
            <person name="Ferguson D."/>
            <person name="Fisher S."/>
            <person name="Foley C.D."/>
            <person name="Franke A."/>
            <person name="Friedrich D."/>
            <person name="Gadbois L."/>
            <person name="Gearin G."/>
            <person name="Gearin C.R."/>
            <person name="Giannoukos G."/>
            <person name="Goode T."/>
            <person name="Graham J."/>
            <person name="Grandbois E."/>
            <person name="Grewal S."/>
            <person name="Gyaltsen K."/>
            <person name="Hafez N."/>
            <person name="Hagos B."/>
            <person name="Hall J."/>
            <person name="Henson C."/>
            <person name="Hollinger A."/>
            <person name="Honan T."/>
            <person name="Huard M.D."/>
            <person name="Hughes L."/>
            <person name="Hurhula B."/>
            <person name="Husby M.E."/>
            <person name="Kamat A."/>
            <person name="Kanga B."/>
            <person name="Kashin S."/>
            <person name="Khazanovich D."/>
            <person name="Kisner P."/>
            <person name="Lance K."/>
            <person name="Lara M."/>
            <person name="Lee W."/>
            <person name="Lennon N."/>
            <person name="Letendre F."/>
            <person name="LeVine R."/>
            <person name="Lipovsky A."/>
            <person name="Liu X."/>
            <person name="Liu J."/>
            <person name="Liu S."/>
            <person name="Lokyitsang T."/>
            <person name="Lokyitsang Y."/>
            <person name="Lubonja R."/>
            <person name="Lui A."/>
            <person name="MacDonald P."/>
            <person name="Magnisalis V."/>
            <person name="Maru K."/>
            <person name="Matthews C."/>
            <person name="McCusker W."/>
            <person name="McDonough S."/>
            <person name="Mehta T."/>
            <person name="Meldrim J."/>
            <person name="Meneus L."/>
            <person name="Mihai O."/>
            <person name="Mihalev A."/>
            <person name="Mihova T."/>
            <person name="Mittelman R."/>
            <person name="Mlenga V."/>
            <person name="Montmayeur A."/>
            <person name="Mulrain L."/>
            <person name="Navidi A."/>
            <person name="Naylor J."/>
            <person name="Negash T."/>
            <person name="Nguyen T."/>
            <person name="Nguyen N."/>
            <person name="Nicol R."/>
            <person name="Norbu C."/>
            <person name="Norbu N."/>
            <person name="Novod N."/>
            <person name="O'Neill B."/>
            <person name="Osman S."/>
            <person name="Markiewicz E."/>
            <person name="Oyono O.L."/>
            <person name="Patti C."/>
            <person name="Phunkhang P."/>
            <person name="Pierre F."/>
            <person name="Priest M."/>
            <person name="Raghuraman S."/>
            <person name="Rege F."/>
            <person name="Reyes R."/>
            <person name="Rise C."/>
            <person name="Rogov P."/>
            <person name="Ross K."/>
            <person name="Ryan E."/>
            <person name="Settipalli S."/>
            <person name="Shea T."/>
            <person name="Sherpa N."/>
            <person name="Shi L."/>
            <person name="Shih D."/>
            <person name="Sparrow T."/>
            <person name="Spaulding J."/>
            <person name="Stalker J."/>
            <person name="Stange-Thomann N."/>
            <person name="Stavropoulos S."/>
            <person name="Stone C."/>
            <person name="Strader C."/>
            <person name="Tesfaye S."/>
            <person name="Thomson T."/>
            <person name="Thoulutsang Y."/>
            <person name="Thoulutsang D."/>
            <person name="Topham K."/>
            <person name="Topping I."/>
            <person name="Tsamla T."/>
            <person name="Vassiliev H."/>
            <person name="Vo A."/>
            <person name="Wangchuk T."/>
            <person name="Wangdi T."/>
            <person name="Weiand M."/>
            <person name="Wilkinson J."/>
            <person name="Wilson A."/>
            <person name="Yadav S."/>
            <person name="Young G."/>
            <person name="Yu Q."/>
            <person name="Zembek L."/>
            <person name="Zhong D."/>
            <person name="Zimmer A."/>
            <person name="Zwirko Z."/>
            <person name="Jaffe D.B."/>
            <person name="Alvarez P."/>
            <person name="Brockman W."/>
            <person name="Butler J."/>
            <person name="Chin C."/>
            <person name="Gnerre S."/>
            <person name="Grabherr M."/>
            <person name="Kleber M."/>
            <person name="Mauceli E."/>
            <person name="MacCallum I."/>
        </authorList>
    </citation>
    <scope>NUCLEOTIDE SEQUENCE [LARGE SCALE GENOMIC DNA]</scope>
    <source>
        <strain evidence="4">Tucson 15287-2541.00</strain>
    </source>
</reference>
<feature type="signal peptide" evidence="1">
    <location>
        <begin position="1"/>
        <end position="26"/>
    </location>
</feature>
<dbReference type="InterPro" id="IPR016187">
    <property type="entry name" value="CTDL_fold"/>
</dbReference>
<sequence length="236" mass="26890">MSNNRCQMMLSCLVITLGLLACTSQAQLHSSASRAGVSFAPQDGGVSVPPKKVHNHRMYGMCPPQFQRVGTDCYSLVQQPSNWLEAHFFCKDKNANLAEPTKKADRKLRSYLQRQDSQTGAHDPIWIGATYDHHNNYWQWSVSGRNLTYDAFNQMDPTNPLDKNCGVYDPNLKYHWSARSCPDKLRFICQHKMPKVSEANRYKIYDRWNVTYPNALANEVVLEVVGGRGKDGRYAK</sequence>
<dbReference type="AlphaFoldDB" id="B4K2N1"/>
<dbReference type="eggNOG" id="KOG4297">
    <property type="taxonomic scope" value="Eukaryota"/>
</dbReference>
<keyword evidence="1" id="KW-0732">Signal</keyword>
<dbReference type="InterPro" id="IPR050801">
    <property type="entry name" value="Ca-Dep_Lectins_ImmuneDev"/>
</dbReference>
<evidence type="ECO:0000313" key="3">
    <source>
        <dbReference type="EMBL" id="EDW04539.1"/>
    </source>
</evidence>
<dbReference type="OrthoDB" id="6133475at2759"/>
<accession>B4K2N1</accession>
<name>B4K2N1_DROGR</name>
<protein>
    <submittedName>
        <fullName evidence="3">GH11789</fullName>
    </submittedName>
</protein>
<dbReference type="InterPro" id="IPR016186">
    <property type="entry name" value="C-type_lectin-like/link_sf"/>
</dbReference>
<keyword evidence="4" id="KW-1185">Reference proteome</keyword>
<dbReference type="InterPro" id="IPR001304">
    <property type="entry name" value="C-type_lectin-like"/>
</dbReference>
<dbReference type="Proteomes" id="UP000001070">
    <property type="component" value="Unassembled WGS sequence"/>
</dbReference>
<dbReference type="PhylomeDB" id="B4K2N1"/>
<dbReference type="PROSITE" id="PS50041">
    <property type="entry name" value="C_TYPE_LECTIN_2"/>
    <property type="match status" value="1"/>
</dbReference>
<proteinExistence type="predicted"/>
<dbReference type="EMBL" id="CH919523">
    <property type="protein sequence ID" value="EDW04539.1"/>
    <property type="molecule type" value="Genomic_DNA"/>
</dbReference>
<organism evidence="4">
    <name type="scientific">Drosophila grimshawi</name>
    <name type="common">Hawaiian fruit fly</name>
    <name type="synonym">Idiomyia grimshawi</name>
    <dbReference type="NCBI Taxonomy" id="7222"/>
    <lineage>
        <taxon>Eukaryota</taxon>
        <taxon>Metazoa</taxon>
        <taxon>Ecdysozoa</taxon>
        <taxon>Arthropoda</taxon>
        <taxon>Hexapoda</taxon>
        <taxon>Insecta</taxon>
        <taxon>Pterygota</taxon>
        <taxon>Neoptera</taxon>
        <taxon>Endopterygota</taxon>
        <taxon>Diptera</taxon>
        <taxon>Brachycera</taxon>
        <taxon>Muscomorpha</taxon>
        <taxon>Ephydroidea</taxon>
        <taxon>Drosophilidae</taxon>
        <taxon>Drosophila</taxon>
        <taxon>Hawaiian Drosophila</taxon>
    </lineage>
</organism>
<dbReference type="PANTHER" id="PTHR22801">
    <property type="entry name" value="LITHOSTATHINE"/>
    <property type="match status" value="1"/>
</dbReference>
<dbReference type="PANTHER" id="PTHR22801:SF63">
    <property type="entry name" value="C-TYPE LECTIN DOMAIN-CONTAINING PROTEIN"/>
    <property type="match status" value="1"/>
</dbReference>
<feature type="chain" id="PRO_5002813226" evidence="1">
    <location>
        <begin position="27"/>
        <end position="236"/>
    </location>
</feature>
<evidence type="ECO:0000256" key="1">
    <source>
        <dbReference type="SAM" id="SignalP"/>
    </source>
</evidence>
<dbReference type="OMA" id="RIRTECY"/>
<evidence type="ECO:0000313" key="4">
    <source>
        <dbReference type="Proteomes" id="UP000001070"/>
    </source>
</evidence>
<dbReference type="PROSITE" id="PS51257">
    <property type="entry name" value="PROKAR_LIPOPROTEIN"/>
    <property type="match status" value="1"/>
</dbReference>
<dbReference type="CDD" id="cd00037">
    <property type="entry name" value="CLECT"/>
    <property type="match status" value="1"/>
</dbReference>
<dbReference type="HOGENOM" id="CLU_1186119_0_0_1"/>
<dbReference type="SMR" id="B4K2N1"/>
<dbReference type="InParanoid" id="B4K2N1"/>